<evidence type="ECO:0000313" key="3">
    <source>
        <dbReference type="EMBL" id="PRQ19444.1"/>
    </source>
</evidence>
<dbReference type="OMA" id="WIDNAAR"/>
<dbReference type="SUPFAM" id="SSF81383">
    <property type="entry name" value="F-box domain"/>
    <property type="match status" value="1"/>
</dbReference>
<dbReference type="AlphaFoldDB" id="A0A2P6PBY7"/>
<dbReference type="Gramene" id="PRQ19444">
    <property type="protein sequence ID" value="PRQ19444"/>
    <property type="gene ID" value="RchiOBHm_Chr7g0217281"/>
</dbReference>
<feature type="transmembrane region" description="Helical" evidence="1">
    <location>
        <begin position="349"/>
        <end position="366"/>
    </location>
</feature>
<protein>
    <submittedName>
        <fullName evidence="3">Putative F-box domain, leucine-rich repeat domain, L domain-containing protein</fullName>
    </submittedName>
</protein>
<accession>A0A2P6PBY7</accession>
<evidence type="ECO:0000313" key="4">
    <source>
        <dbReference type="Proteomes" id="UP000238479"/>
    </source>
</evidence>
<feature type="domain" description="F-box" evidence="2">
    <location>
        <begin position="24"/>
        <end position="55"/>
    </location>
</feature>
<dbReference type="Proteomes" id="UP000238479">
    <property type="component" value="Chromosome 7"/>
</dbReference>
<dbReference type="InterPro" id="IPR036047">
    <property type="entry name" value="F-box-like_dom_sf"/>
</dbReference>
<name>A0A2P6PBY7_ROSCH</name>
<keyword evidence="4" id="KW-1185">Reference proteome</keyword>
<evidence type="ECO:0000259" key="2">
    <source>
        <dbReference type="PROSITE" id="PS50181"/>
    </source>
</evidence>
<organism evidence="3 4">
    <name type="scientific">Rosa chinensis</name>
    <name type="common">China rose</name>
    <dbReference type="NCBI Taxonomy" id="74649"/>
    <lineage>
        <taxon>Eukaryota</taxon>
        <taxon>Viridiplantae</taxon>
        <taxon>Streptophyta</taxon>
        <taxon>Embryophyta</taxon>
        <taxon>Tracheophyta</taxon>
        <taxon>Spermatophyta</taxon>
        <taxon>Magnoliopsida</taxon>
        <taxon>eudicotyledons</taxon>
        <taxon>Gunneridae</taxon>
        <taxon>Pentapetalae</taxon>
        <taxon>rosids</taxon>
        <taxon>fabids</taxon>
        <taxon>Rosales</taxon>
        <taxon>Rosaceae</taxon>
        <taxon>Rosoideae</taxon>
        <taxon>Rosoideae incertae sedis</taxon>
        <taxon>Rosa</taxon>
    </lineage>
</organism>
<keyword evidence="1" id="KW-0812">Transmembrane</keyword>
<keyword evidence="1" id="KW-1133">Transmembrane helix</keyword>
<dbReference type="Gene3D" id="1.20.1280.50">
    <property type="match status" value="1"/>
</dbReference>
<dbReference type="InterPro" id="IPR001810">
    <property type="entry name" value="F-box_dom"/>
</dbReference>
<dbReference type="Pfam" id="PF24758">
    <property type="entry name" value="LRR_At5g56370"/>
    <property type="match status" value="1"/>
</dbReference>
<gene>
    <name evidence="3" type="ORF">RchiOBHm_Chr7g0217281</name>
</gene>
<proteinExistence type="predicted"/>
<dbReference type="Pfam" id="PF00646">
    <property type="entry name" value="F-box"/>
    <property type="match status" value="1"/>
</dbReference>
<keyword evidence="1" id="KW-0472">Membrane</keyword>
<dbReference type="EMBL" id="PDCK01000045">
    <property type="protein sequence ID" value="PRQ19444.1"/>
    <property type="molecule type" value="Genomic_DNA"/>
</dbReference>
<dbReference type="InterPro" id="IPR053197">
    <property type="entry name" value="F-box_SCFL_complex_component"/>
</dbReference>
<dbReference type="PROSITE" id="PS50181">
    <property type="entry name" value="FBOX"/>
    <property type="match status" value="1"/>
</dbReference>
<dbReference type="InterPro" id="IPR032675">
    <property type="entry name" value="LRR_dom_sf"/>
</dbReference>
<reference evidence="3 4" key="1">
    <citation type="journal article" date="2018" name="Nat. Genet.">
        <title>The Rosa genome provides new insights in the design of modern roses.</title>
        <authorList>
            <person name="Bendahmane M."/>
        </authorList>
    </citation>
    <scope>NUCLEOTIDE SEQUENCE [LARGE SCALE GENOMIC DNA]</scope>
    <source>
        <strain evidence="4">cv. Old Blush</strain>
    </source>
</reference>
<sequence length="367" mass="41727">MENERKLLATACSQDQGVCHDTIRDRFSTLPDEIAHHILSMVDLRDLTRVGALSKGCYEFYLSTPSFCFDAHFGNMQRKSNKMNCFDQFLRRRGNNKIHHFGIDLSLPASLSCKVFQVMTWIDNAARCSVEVLNLQLTMNSKGNMVGLPSSIFRCGSLRSLMVKMEEIFKVPSFPCPNNLQHLNLSYVRIDEGFSKWISSSCKCIKEIKLLMVSTDNLTIENSSLESFTFVACSDLCCLNISGEKLEIIHIKWKFFNPGSRSLHICAPNLKYLKWVGDLVSHPKLEKLLCLEKAEIFLEAKSICVCDFHNAFEFLCSICRAKALILSDKTIKVCNVLSKHIFSFSRSKIILELGILLIIFITAVQFF</sequence>
<comment type="caution">
    <text evidence="3">The sequence shown here is derived from an EMBL/GenBank/DDBJ whole genome shotgun (WGS) entry which is preliminary data.</text>
</comment>
<dbReference type="InterPro" id="IPR055411">
    <property type="entry name" value="LRR_FXL15/At3g58940/PEG3-like"/>
</dbReference>
<dbReference type="PANTHER" id="PTHR34223">
    <property type="entry name" value="OS11G0201299 PROTEIN"/>
    <property type="match status" value="1"/>
</dbReference>
<evidence type="ECO:0000256" key="1">
    <source>
        <dbReference type="SAM" id="Phobius"/>
    </source>
</evidence>
<dbReference type="SUPFAM" id="SSF52058">
    <property type="entry name" value="L domain-like"/>
    <property type="match status" value="1"/>
</dbReference>
<dbReference type="Gene3D" id="3.80.10.10">
    <property type="entry name" value="Ribonuclease Inhibitor"/>
    <property type="match status" value="1"/>
</dbReference>
<dbReference type="PANTHER" id="PTHR34223:SF51">
    <property type="entry name" value="OS06G0556300 PROTEIN"/>
    <property type="match status" value="1"/>
</dbReference>